<keyword evidence="3" id="KW-1185">Reference proteome</keyword>
<feature type="compositionally biased region" description="Basic and acidic residues" evidence="1">
    <location>
        <begin position="37"/>
        <end position="47"/>
    </location>
</feature>
<feature type="compositionally biased region" description="Polar residues" evidence="1">
    <location>
        <begin position="191"/>
        <end position="206"/>
    </location>
</feature>
<accession>A0A8T2NX86</accession>
<gene>
    <name evidence="2" type="ORF">JZ751_013318</name>
</gene>
<organism evidence="2 3">
    <name type="scientific">Albula glossodonta</name>
    <name type="common">roundjaw bonefish</name>
    <dbReference type="NCBI Taxonomy" id="121402"/>
    <lineage>
        <taxon>Eukaryota</taxon>
        <taxon>Metazoa</taxon>
        <taxon>Chordata</taxon>
        <taxon>Craniata</taxon>
        <taxon>Vertebrata</taxon>
        <taxon>Euteleostomi</taxon>
        <taxon>Actinopterygii</taxon>
        <taxon>Neopterygii</taxon>
        <taxon>Teleostei</taxon>
        <taxon>Albuliformes</taxon>
        <taxon>Albulidae</taxon>
        <taxon>Albula</taxon>
    </lineage>
</organism>
<dbReference type="Proteomes" id="UP000824540">
    <property type="component" value="Unassembled WGS sequence"/>
</dbReference>
<name>A0A8T2NX86_9TELE</name>
<feature type="region of interest" description="Disordered" evidence="1">
    <location>
        <begin position="181"/>
        <end position="219"/>
    </location>
</feature>
<reference evidence="2" key="1">
    <citation type="thesis" date="2021" institute="BYU ScholarsArchive" country="Provo, UT, USA">
        <title>Applications of and Algorithms for Genome Assembly and Genomic Analyses with an Emphasis on Marine Teleosts.</title>
        <authorList>
            <person name="Pickett B.D."/>
        </authorList>
    </citation>
    <scope>NUCLEOTIDE SEQUENCE</scope>
    <source>
        <strain evidence="2">HI-2016</strain>
    </source>
</reference>
<evidence type="ECO:0000256" key="1">
    <source>
        <dbReference type="SAM" id="MobiDB-lite"/>
    </source>
</evidence>
<evidence type="ECO:0000313" key="2">
    <source>
        <dbReference type="EMBL" id="KAG9343930.1"/>
    </source>
</evidence>
<evidence type="ECO:0000313" key="3">
    <source>
        <dbReference type="Proteomes" id="UP000824540"/>
    </source>
</evidence>
<dbReference type="EMBL" id="JAFBMS010000022">
    <property type="protein sequence ID" value="KAG9343930.1"/>
    <property type="molecule type" value="Genomic_DNA"/>
</dbReference>
<feature type="region of interest" description="Disordered" evidence="1">
    <location>
        <begin position="1"/>
        <end position="53"/>
    </location>
</feature>
<protein>
    <submittedName>
        <fullName evidence="2">Uncharacterized protein</fullName>
    </submittedName>
</protein>
<comment type="caution">
    <text evidence="2">The sequence shown here is derived from an EMBL/GenBank/DDBJ whole genome shotgun (WGS) entry which is preliminary data.</text>
</comment>
<sequence>MLEQSGQEGVNAGAGSSEEEPEQASCGGVPVGPAGRESSHTMREGDVRSCWPPLTDAADGGCDRVPCGETENRPTASEERFKQGLCQHGFGPSTALGLGKQHLETIQDCHVRRLHWLSISVRGTSKGSKVRASFRKRSQLQASLPSSCKVKIWNMTQQSIDFPLLAGGQHPPKREQKLFVSGGYGSRRTGRPNTTNKHVTTKSPSVSFKDGPLIEELGR</sequence>
<proteinExistence type="predicted"/>
<dbReference type="AlphaFoldDB" id="A0A8T2NX86"/>